<dbReference type="InterPro" id="IPR011008">
    <property type="entry name" value="Dimeric_a/b-barrel"/>
</dbReference>
<feature type="domain" description="ABM" evidence="1">
    <location>
        <begin position="14"/>
        <end position="74"/>
    </location>
</feature>
<dbReference type="Proteomes" id="UP000199187">
    <property type="component" value="Unassembled WGS sequence"/>
</dbReference>
<dbReference type="OrthoDB" id="9812192at2"/>
<name>A0A1I7EC58_9ENTR</name>
<sequence length="91" mass="10627">MIKIKGHLICKNSEETDLIRQLLPEHTRLTKKEAGCISFDVTETTDPLIWKIEEFFKDKTAFDNHQKRTLASAWGKETSSIIRDYIIFEIT</sequence>
<accession>A0A1I7EC58</accession>
<gene>
    <name evidence="2" type="ORF">SAMN05192562_1192</name>
</gene>
<evidence type="ECO:0000313" key="3">
    <source>
        <dbReference type="Proteomes" id="UP000199187"/>
    </source>
</evidence>
<dbReference type="RefSeq" id="WP_090127234.1">
    <property type="nucleotide sequence ID" value="NZ_CP045299.1"/>
</dbReference>
<dbReference type="InterPro" id="IPR007138">
    <property type="entry name" value="ABM_dom"/>
</dbReference>
<reference evidence="3" key="1">
    <citation type="submission" date="2016-10" db="EMBL/GenBank/DDBJ databases">
        <authorList>
            <person name="Varghese N."/>
            <person name="Submissions S."/>
        </authorList>
    </citation>
    <scope>NUCLEOTIDE SEQUENCE [LARGE SCALE GENOMIC DNA]</scope>
    <source>
        <strain evidence="3">Ah-143</strain>
    </source>
</reference>
<dbReference type="EMBL" id="FPAU01000019">
    <property type="protein sequence ID" value="SFU21489.1"/>
    <property type="molecule type" value="Genomic_DNA"/>
</dbReference>
<dbReference type="AlphaFoldDB" id="A0A1I7EC58"/>
<dbReference type="Gene3D" id="3.30.70.100">
    <property type="match status" value="1"/>
</dbReference>
<proteinExistence type="predicted"/>
<keyword evidence="3" id="KW-1185">Reference proteome</keyword>
<evidence type="ECO:0000313" key="2">
    <source>
        <dbReference type="EMBL" id="SFU21489.1"/>
    </source>
</evidence>
<dbReference type="SUPFAM" id="SSF54909">
    <property type="entry name" value="Dimeric alpha+beta barrel"/>
    <property type="match status" value="1"/>
</dbReference>
<protein>
    <submittedName>
        <fullName evidence="2">Quinol monooxygenase YgiN</fullName>
    </submittedName>
</protein>
<keyword evidence="2" id="KW-0560">Oxidoreductase</keyword>
<organism evidence="2 3">
    <name type="scientific">Kosakonia arachidis</name>
    <dbReference type="NCBI Taxonomy" id="551989"/>
    <lineage>
        <taxon>Bacteria</taxon>
        <taxon>Pseudomonadati</taxon>
        <taxon>Pseudomonadota</taxon>
        <taxon>Gammaproteobacteria</taxon>
        <taxon>Enterobacterales</taxon>
        <taxon>Enterobacteriaceae</taxon>
        <taxon>Kosakonia</taxon>
    </lineage>
</organism>
<keyword evidence="2" id="KW-0503">Monooxygenase</keyword>
<dbReference type="GO" id="GO:0004497">
    <property type="term" value="F:monooxygenase activity"/>
    <property type="evidence" value="ECO:0007669"/>
    <property type="project" value="UniProtKB-KW"/>
</dbReference>
<dbReference type="Pfam" id="PF03992">
    <property type="entry name" value="ABM"/>
    <property type="match status" value="1"/>
</dbReference>
<evidence type="ECO:0000259" key="1">
    <source>
        <dbReference type="Pfam" id="PF03992"/>
    </source>
</evidence>